<reference evidence="1 2" key="1">
    <citation type="journal article" date="2021" name="Hortic Res">
        <title>High-quality reference genome and annotation aids understanding of berry development for evergreen blueberry (Vaccinium darrowii).</title>
        <authorList>
            <person name="Yu J."/>
            <person name="Hulse-Kemp A.M."/>
            <person name="Babiker E."/>
            <person name="Staton M."/>
        </authorList>
    </citation>
    <scope>NUCLEOTIDE SEQUENCE [LARGE SCALE GENOMIC DNA]</scope>
    <source>
        <strain evidence="2">cv. NJ 8807/NJ 8810</strain>
        <tissue evidence="1">Young leaf</tissue>
    </source>
</reference>
<proteinExistence type="predicted"/>
<name>A0ACB7Y0I3_9ERIC</name>
<accession>A0ACB7Y0I3</accession>
<dbReference type="EMBL" id="CM037155">
    <property type="protein sequence ID" value="KAH7846987.1"/>
    <property type="molecule type" value="Genomic_DNA"/>
</dbReference>
<keyword evidence="2" id="KW-1185">Reference proteome</keyword>
<gene>
    <name evidence="1" type="ORF">Vadar_020492</name>
</gene>
<evidence type="ECO:0000313" key="2">
    <source>
        <dbReference type="Proteomes" id="UP000828048"/>
    </source>
</evidence>
<protein>
    <submittedName>
        <fullName evidence="1">Uncharacterized protein</fullName>
    </submittedName>
</protein>
<sequence>MNNILVLIPPIDGMVVSELEFNICPFWVQIHGLPVEKLSRANAELIGSRLGKLLVLEATSDGYCLSKGFLRVRVEINILQPLVKGFWLRGRIKTHNDRWISVKYEQLTDFCYACGRLGHDNHGCRFVTKEDGMKSGYGPELRTSRARRSTIPIEVIRAEVDEAVARAQNLILRQPVISLDGRGAHVMEEHVVQEASPNRTTEHHTMERVLGHHLLPHTIVGVTIRTAGEQLLVPSG</sequence>
<dbReference type="Proteomes" id="UP000828048">
    <property type="component" value="Chromosome 5"/>
</dbReference>
<evidence type="ECO:0000313" key="1">
    <source>
        <dbReference type="EMBL" id="KAH7846987.1"/>
    </source>
</evidence>
<organism evidence="1 2">
    <name type="scientific">Vaccinium darrowii</name>
    <dbReference type="NCBI Taxonomy" id="229202"/>
    <lineage>
        <taxon>Eukaryota</taxon>
        <taxon>Viridiplantae</taxon>
        <taxon>Streptophyta</taxon>
        <taxon>Embryophyta</taxon>
        <taxon>Tracheophyta</taxon>
        <taxon>Spermatophyta</taxon>
        <taxon>Magnoliopsida</taxon>
        <taxon>eudicotyledons</taxon>
        <taxon>Gunneridae</taxon>
        <taxon>Pentapetalae</taxon>
        <taxon>asterids</taxon>
        <taxon>Ericales</taxon>
        <taxon>Ericaceae</taxon>
        <taxon>Vaccinioideae</taxon>
        <taxon>Vaccinieae</taxon>
        <taxon>Vaccinium</taxon>
    </lineage>
</organism>
<comment type="caution">
    <text evidence="1">The sequence shown here is derived from an EMBL/GenBank/DDBJ whole genome shotgun (WGS) entry which is preliminary data.</text>
</comment>